<keyword evidence="3" id="KW-1185">Reference proteome</keyword>
<dbReference type="EMBL" id="OX465081">
    <property type="protein sequence ID" value="CAI9283436.1"/>
    <property type="molecule type" value="Genomic_DNA"/>
</dbReference>
<protein>
    <submittedName>
        <fullName evidence="2">Uncharacterized protein</fullName>
    </submittedName>
</protein>
<name>A0AA36E556_LACSI</name>
<reference evidence="2" key="1">
    <citation type="submission" date="2023-04" db="EMBL/GenBank/DDBJ databases">
        <authorList>
            <person name="Vijverberg K."/>
            <person name="Xiong W."/>
            <person name="Schranz E."/>
        </authorList>
    </citation>
    <scope>NUCLEOTIDE SEQUENCE</scope>
</reference>
<evidence type="ECO:0000256" key="1">
    <source>
        <dbReference type="SAM" id="MobiDB-lite"/>
    </source>
</evidence>
<dbReference type="AlphaFoldDB" id="A0AA36E556"/>
<dbReference type="Proteomes" id="UP001177003">
    <property type="component" value="Chromosome 5"/>
</dbReference>
<evidence type="ECO:0000313" key="2">
    <source>
        <dbReference type="EMBL" id="CAI9283436.1"/>
    </source>
</evidence>
<accession>A0AA36E556</accession>
<sequence length="135" mass="14254">MSPVQSCSELQAGPHPCDSPNQIATTPIEIVQQSSGSSKTAPTIPITDVSIQASNAQNLVQAPVISHDTTPMNNGSHISPINSDYSLGSDCCVSENLVTAEIKKAMATGQKVGFKMDGCLEQVTRMVNREGIIKQ</sequence>
<proteinExistence type="predicted"/>
<evidence type="ECO:0000313" key="3">
    <source>
        <dbReference type="Proteomes" id="UP001177003"/>
    </source>
</evidence>
<feature type="region of interest" description="Disordered" evidence="1">
    <location>
        <begin position="1"/>
        <end position="22"/>
    </location>
</feature>
<gene>
    <name evidence="2" type="ORF">LSALG_LOCUS23036</name>
</gene>
<organism evidence="2 3">
    <name type="scientific">Lactuca saligna</name>
    <name type="common">Willowleaf lettuce</name>
    <dbReference type="NCBI Taxonomy" id="75948"/>
    <lineage>
        <taxon>Eukaryota</taxon>
        <taxon>Viridiplantae</taxon>
        <taxon>Streptophyta</taxon>
        <taxon>Embryophyta</taxon>
        <taxon>Tracheophyta</taxon>
        <taxon>Spermatophyta</taxon>
        <taxon>Magnoliopsida</taxon>
        <taxon>eudicotyledons</taxon>
        <taxon>Gunneridae</taxon>
        <taxon>Pentapetalae</taxon>
        <taxon>asterids</taxon>
        <taxon>campanulids</taxon>
        <taxon>Asterales</taxon>
        <taxon>Asteraceae</taxon>
        <taxon>Cichorioideae</taxon>
        <taxon>Cichorieae</taxon>
        <taxon>Lactucinae</taxon>
        <taxon>Lactuca</taxon>
    </lineage>
</organism>